<reference evidence="2" key="1">
    <citation type="submission" date="2023-07" db="EMBL/GenBank/DDBJ databases">
        <title>Draft genome sequence of the endophytic actinobacterium Streptomyces justiciae WPN32, a potential antibiotic producer.</title>
        <authorList>
            <person name="Yasawong M."/>
            <person name="Pana W."/>
            <person name="Ganta P."/>
            <person name="Santapan N."/>
            <person name="Songngamsuk T."/>
            <person name="Phatcharaharikarn M."/>
            <person name="Kerdtoob S."/>
            <person name="Nantapong N."/>
        </authorList>
    </citation>
    <scope>NUCLEOTIDE SEQUENCE [LARGE SCALE GENOMIC DNA]</scope>
    <source>
        <strain evidence="2">WPN32</strain>
    </source>
</reference>
<protein>
    <recommendedName>
        <fullName evidence="3">Integrase</fullName>
    </recommendedName>
</protein>
<dbReference type="EMBL" id="JAVTLL010000048">
    <property type="protein sequence ID" value="MDT7847369.1"/>
    <property type="molecule type" value="Genomic_DNA"/>
</dbReference>
<proteinExistence type="predicted"/>
<evidence type="ECO:0008006" key="3">
    <source>
        <dbReference type="Google" id="ProtNLM"/>
    </source>
</evidence>
<evidence type="ECO:0000313" key="2">
    <source>
        <dbReference type="Proteomes" id="UP001257948"/>
    </source>
</evidence>
<organism evidence="1 2">
    <name type="scientific">Streptomyces justiciae</name>
    <dbReference type="NCBI Taxonomy" id="2780140"/>
    <lineage>
        <taxon>Bacteria</taxon>
        <taxon>Bacillati</taxon>
        <taxon>Actinomycetota</taxon>
        <taxon>Actinomycetes</taxon>
        <taxon>Kitasatosporales</taxon>
        <taxon>Streptomycetaceae</taxon>
        <taxon>Streptomyces</taxon>
    </lineage>
</organism>
<keyword evidence="2" id="KW-1185">Reference proteome</keyword>
<dbReference type="Proteomes" id="UP001257948">
    <property type="component" value="Unassembled WGS sequence"/>
</dbReference>
<name>A0ABU3M8W0_9ACTN</name>
<evidence type="ECO:0000313" key="1">
    <source>
        <dbReference type="EMBL" id="MDT7847369.1"/>
    </source>
</evidence>
<accession>A0ABU3M8W0</accession>
<comment type="caution">
    <text evidence="1">The sequence shown here is derived from an EMBL/GenBank/DDBJ whole genome shotgun (WGS) entry which is preliminary data.</text>
</comment>
<sequence>MRHEDGRGRSRVYDFAELPVAEGLQQMWATLFAARCRPGGGWESVLSSTSMWLNLRRFAFFLAAQERADAVSAGVWNAYRMARQQTATGRNEVAVLASFLRSDPALTASAREALSRRVMRLPAKEEAFSPQEFDQVRAAARRTFRAAVLRIEHNAALLAAWRSGACQQGSPDWLVGEVLDALAQTGRLPPWEVDGYVRVPYRYGKALGGGGVVAASQRLFLSPGEAAALAVLLVAEFGLNATTVSDLRVPRIVSAAAERGPGAVYRLELEKRRRGNRLSTETRNVADWGADSPGRLITQTLHATGPARTCVEAAGGDAGRLLIWREATDSRRRATWQGLRVGPFGLGLADNQVDRWGRSQGWPGSPLRRIRRTVNVLHRQEPGQNSQDTHDVVYVLREPQARQAAVPVIAAGVAAAVEAARTALVRARLTDAGDPGDQMTVIADCADFTHSPLTPEADGCAASFMMCTACPNARVHPGHHARLAHLHRAISNLRAVLPLESWERDWGPALARLEDLRNRIGTGPWQHALTRVSDADRDDIASLMKGHFDQ</sequence>
<dbReference type="RefSeq" id="WP_314207566.1">
    <property type="nucleotide sequence ID" value="NZ_JAVTLL010000048.1"/>
</dbReference>
<gene>
    <name evidence="1" type="ORF">RQC66_42295</name>
</gene>